<dbReference type="OrthoDB" id="999881at2759"/>
<dbReference type="InterPro" id="IPR012337">
    <property type="entry name" value="RNaseH-like_sf"/>
</dbReference>
<evidence type="ECO:0000256" key="6">
    <source>
        <dbReference type="ARBA" id="ARBA00022918"/>
    </source>
</evidence>
<dbReference type="Proteomes" id="UP000701853">
    <property type="component" value="Chromosome 4"/>
</dbReference>
<dbReference type="InterPro" id="IPR001584">
    <property type="entry name" value="Integrase_cat-core"/>
</dbReference>
<evidence type="ECO:0000313" key="9">
    <source>
        <dbReference type="Proteomes" id="UP000701853"/>
    </source>
</evidence>
<name>A0A8J5ZDA6_9ROSI</name>
<dbReference type="Pfam" id="PF17917">
    <property type="entry name" value="RT_RNaseH"/>
    <property type="match status" value="1"/>
</dbReference>
<dbReference type="InterPro" id="IPR041588">
    <property type="entry name" value="Integrase_H2C2"/>
</dbReference>
<keyword evidence="2" id="KW-0548">Nucleotidyltransferase</keyword>
<dbReference type="FunFam" id="1.10.340.70:FF:000001">
    <property type="entry name" value="Retrovirus-related Pol polyprotein from transposon gypsy-like Protein"/>
    <property type="match status" value="1"/>
</dbReference>
<comment type="caution">
    <text evidence="8">The sequence shown here is derived from an EMBL/GenBank/DDBJ whole genome shotgun (WGS) entry which is preliminary data.</text>
</comment>
<dbReference type="InterPro" id="IPR043502">
    <property type="entry name" value="DNA/RNA_pol_sf"/>
</dbReference>
<sequence>MTAVMHCLRTWRHYLLGSRFVVLTNNVANSYFLTQKKLSPKQARWQVAKFDFTMEYKQGSANIVADALSRKMEFTAISQPDGSLLERIREGLSHDPAAKSLIDLAKEGKTRRFWLGGELLYTHGHCLYVLHYRKLRKEVMKEYHDSKWAGHLRMHCTLAILEDRYYLPHMGEDVKTYVKTCLVCQQDKSDGFASILVVVDMFSKYATFIPATKECHAEEGVPVSIINDRDWQFTGWLWTELFKSMGSDLNFFISMHPQTNGQTKRVNALLETYLQHYVSATPFEIVTGQQPLTPNTVTTRYTGPNPDAYQFSKDWQGKNDLARACLHKASKRNKKWANQNRRDVQF</sequence>
<keyword evidence="9" id="KW-1185">Reference proteome</keyword>
<keyword evidence="5" id="KW-0378">Hydrolase</keyword>
<dbReference type="Gene3D" id="1.10.340.70">
    <property type="match status" value="1"/>
</dbReference>
<dbReference type="AlphaFoldDB" id="A0A8J5ZDA6"/>
<dbReference type="GO" id="GO:0015074">
    <property type="term" value="P:DNA integration"/>
    <property type="evidence" value="ECO:0007669"/>
    <property type="project" value="InterPro"/>
</dbReference>
<evidence type="ECO:0000313" key="8">
    <source>
        <dbReference type="EMBL" id="KAG8497206.1"/>
    </source>
</evidence>
<proteinExistence type="predicted"/>
<feature type="domain" description="Integrase catalytic" evidence="7">
    <location>
        <begin position="140"/>
        <end position="314"/>
    </location>
</feature>
<dbReference type="Gene3D" id="3.30.420.10">
    <property type="entry name" value="Ribonuclease H-like superfamily/Ribonuclease H"/>
    <property type="match status" value="1"/>
</dbReference>
<keyword evidence="1" id="KW-0808">Transferase</keyword>
<protein>
    <recommendedName>
        <fullName evidence="7">Integrase catalytic domain-containing protein</fullName>
    </recommendedName>
</protein>
<accession>A0A8J5ZDA6</accession>
<dbReference type="PANTHER" id="PTHR35046:SF26">
    <property type="entry name" value="RNA-DIRECTED DNA POLYMERASE"/>
    <property type="match status" value="1"/>
</dbReference>
<dbReference type="InterPro" id="IPR041373">
    <property type="entry name" value="RT_RNaseH"/>
</dbReference>
<dbReference type="InterPro" id="IPR036397">
    <property type="entry name" value="RNaseH_sf"/>
</dbReference>
<dbReference type="GO" id="GO:0004519">
    <property type="term" value="F:endonuclease activity"/>
    <property type="evidence" value="ECO:0007669"/>
    <property type="project" value="UniProtKB-KW"/>
</dbReference>
<dbReference type="SUPFAM" id="SSF56672">
    <property type="entry name" value="DNA/RNA polymerases"/>
    <property type="match status" value="1"/>
</dbReference>
<evidence type="ECO:0000256" key="1">
    <source>
        <dbReference type="ARBA" id="ARBA00022679"/>
    </source>
</evidence>
<keyword evidence="6" id="KW-0695">RNA-directed DNA polymerase</keyword>
<evidence type="ECO:0000256" key="5">
    <source>
        <dbReference type="ARBA" id="ARBA00022801"/>
    </source>
</evidence>
<reference evidence="8 9" key="1">
    <citation type="journal article" date="2021" name="bioRxiv">
        <title>The Gossypium anomalum genome as a resource for cotton improvement and evolutionary analysis of hybrid incompatibility.</title>
        <authorList>
            <person name="Grover C.E."/>
            <person name="Yuan D."/>
            <person name="Arick M.A."/>
            <person name="Miller E.R."/>
            <person name="Hu G."/>
            <person name="Peterson D.G."/>
            <person name="Wendel J.F."/>
            <person name="Udall J.A."/>
        </authorList>
    </citation>
    <scope>NUCLEOTIDE SEQUENCE [LARGE SCALE GENOMIC DNA]</scope>
    <source>
        <strain evidence="8">JFW-Udall</strain>
        <tissue evidence="8">Leaf</tissue>
    </source>
</reference>
<evidence type="ECO:0000256" key="3">
    <source>
        <dbReference type="ARBA" id="ARBA00022722"/>
    </source>
</evidence>
<dbReference type="CDD" id="cd09274">
    <property type="entry name" value="RNase_HI_RT_Ty3"/>
    <property type="match status" value="1"/>
</dbReference>
<dbReference type="PANTHER" id="PTHR35046">
    <property type="entry name" value="ZINC KNUCKLE (CCHC-TYPE) FAMILY PROTEIN"/>
    <property type="match status" value="1"/>
</dbReference>
<dbReference type="GO" id="GO:0003676">
    <property type="term" value="F:nucleic acid binding"/>
    <property type="evidence" value="ECO:0007669"/>
    <property type="project" value="InterPro"/>
</dbReference>
<keyword evidence="3" id="KW-0540">Nuclease</keyword>
<evidence type="ECO:0000259" key="7">
    <source>
        <dbReference type="PROSITE" id="PS50994"/>
    </source>
</evidence>
<dbReference type="PROSITE" id="PS50994">
    <property type="entry name" value="INTEGRASE"/>
    <property type="match status" value="1"/>
</dbReference>
<evidence type="ECO:0000256" key="2">
    <source>
        <dbReference type="ARBA" id="ARBA00022695"/>
    </source>
</evidence>
<evidence type="ECO:0000256" key="4">
    <source>
        <dbReference type="ARBA" id="ARBA00022759"/>
    </source>
</evidence>
<gene>
    <name evidence="8" type="ORF">CXB51_008456</name>
</gene>
<dbReference type="GO" id="GO:0016787">
    <property type="term" value="F:hydrolase activity"/>
    <property type="evidence" value="ECO:0007669"/>
    <property type="project" value="UniProtKB-KW"/>
</dbReference>
<dbReference type="SUPFAM" id="SSF53098">
    <property type="entry name" value="Ribonuclease H-like"/>
    <property type="match status" value="1"/>
</dbReference>
<dbReference type="GO" id="GO:0003964">
    <property type="term" value="F:RNA-directed DNA polymerase activity"/>
    <property type="evidence" value="ECO:0007669"/>
    <property type="project" value="UniProtKB-KW"/>
</dbReference>
<dbReference type="EMBL" id="JAHUZN010000004">
    <property type="protein sequence ID" value="KAG8497206.1"/>
    <property type="molecule type" value="Genomic_DNA"/>
</dbReference>
<dbReference type="Pfam" id="PF17921">
    <property type="entry name" value="Integrase_H2C2"/>
    <property type="match status" value="1"/>
</dbReference>
<organism evidence="8 9">
    <name type="scientific">Gossypium anomalum</name>
    <dbReference type="NCBI Taxonomy" id="47600"/>
    <lineage>
        <taxon>Eukaryota</taxon>
        <taxon>Viridiplantae</taxon>
        <taxon>Streptophyta</taxon>
        <taxon>Embryophyta</taxon>
        <taxon>Tracheophyta</taxon>
        <taxon>Spermatophyta</taxon>
        <taxon>Magnoliopsida</taxon>
        <taxon>eudicotyledons</taxon>
        <taxon>Gunneridae</taxon>
        <taxon>Pentapetalae</taxon>
        <taxon>rosids</taxon>
        <taxon>malvids</taxon>
        <taxon>Malvales</taxon>
        <taxon>Malvaceae</taxon>
        <taxon>Malvoideae</taxon>
        <taxon>Gossypium</taxon>
    </lineage>
</organism>
<keyword evidence="4" id="KW-0255">Endonuclease</keyword>